<dbReference type="GO" id="GO:0003729">
    <property type="term" value="F:mRNA binding"/>
    <property type="evidence" value="ECO:0007669"/>
    <property type="project" value="UniProtKB-ARBA"/>
</dbReference>
<dbReference type="SMART" id="SM00356">
    <property type="entry name" value="ZnF_C3H1"/>
    <property type="match status" value="2"/>
</dbReference>
<feature type="zinc finger region" description="C3H1-type" evidence="5">
    <location>
        <begin position="35"/>
        <end position="63"/>
    </location>
</feature>
<evidence type="ECO:0000259" key="6">
    <source>
        <dbReference type="PROSITE" id="PS50103"/>
    </source>
</evidence>
<evidence type="ECO:0000256" key="3">
    <source>
        <dbReference type="ARBA" id="ARBA00022833"/>
    </source>
</evidence>
<dbReference type="GO" id="GO:0008270">
    <property type="term" value="F:zinc ion binding"/>
    <property type="evidence" value="ECO:0007669"/>
    <property type="project" value="UniProtKB-KW"/>
</dbReference>
<dbReference type="InterPro" id="IPR036855">
    <property type="entry name" value="Znf_CCCH_sf"/>
</dbReference>
<proteinExistence type="predicted"/>
<dbReference type="SUPFAM" id="SSF90229">
    <property type="entry name" value="CCCH zinc finger"/>
    <property type="match status" value="2"/>
</dbReference>
<evidence type="ECO:0000256" key="4">
    <source>
        <dbReference type="ARBA" id="ARBA00023125"/>
    </source>
</evidence>
<evidence type="ECO:0000313" key="8">
    <source>
        <dbReference type="Proteomes" id="UP000436088"/>
    </source>
</evidence>
<keyword evidence="2 5" id="KW-0863">Zinc-finger</keyword>
<dbReference type="Pfam" id="PF00642">
    <property type="entry name" value="zf-CCCH"/>
    <property type="match status" value="2"/>
</dbReference>
<name>A0A6A3AT32_HIBSY</name>
<organism evidence="7 8">
    <name type="scientific">Hibiscus syriacus</name>
    <name type="common">Rose of Sharon</name>
    <dbReference type="NCBI Taxonomy" id="106335"/>
    <lineage>
        <taxon>Eukaryota</taxon>
        <taxon>Viridiplantae</taxon>
        <taxon>Streptophyta</taxon>
        <taxon>Embryophyta</taxon>
        <taxon>Tracheophyta</taxon>
        <taxon>Spermatophyta</taxon>
        <taxon>Magnoliopsida</taxon>
        <taxon>eudicotyledons</taxon>
        <taxon>Gunneridae</taxon>
        <taxon>Pentapetalae</taxon>
        <taxon>rosids</taxon>
        <taxon>malvids</taxon>
        <taxon>Malvales</taxon>
        <taxon>Malvaceae</taxon>
        <taxon>Malvoideae</taxon>
        <taxon>Hibiscus</taxon>
    </lineage>
</organism>
<protein>
    <submittedName>
        <fullName evidence="7">Zinc finger CCCH domain-containing protein 66</fullName>
    </submittedName>
</protein>
<comment type="caution">
    <text evidence="7">The sequence shown here is derived from an EMBL/GenBank/DDBJ whole genome shotgun (WGS) entry which is preliminary data.</text>
</comment>
<accession>A0A6A3AT32</accession>
<dbReference type="AlphaFoldDB" id="A0A6A3AT32"/>
<keyword evidence="1 5" id="KW-0479">Metal-binding</keyword>
<sequence>MNQQYRIPRILSQLRSGSVPVGVYALQRENVFPERPGQPECQFYMKTGDCKFGAVCRFHHPRERVLPAPDCVLSPIGLPLRPCEPLCIFYSRYGICKFGPSCKFNHPMGIFTYNYAASSPSDAPVRNFLGVIVIYWVKPVIRGLAAVVFYKDQTTLTVRK</sequence>
<dbReference type="PANTHER" id="PTHR12506:SF18">
    <property type="entry name" value="ZINC FINGER CCCH DOMAIN-CONTAINING PROTEIN 33-RELATED"/>
    <property type="match status" value="1"/>
</dbReference>
<evidence type="ECO:0000313" key="7">
    <source>
        <dbReference type="EMBL" id="KAE8707851.1"/>
    </source>
</evidence>
<dbReference type="InterPro" id="IPR050974">
    <property type="entry name" value="Plant_ZF_CCCH"/>
</dbReference>
<dbReference type="GO" id="GO:0003677">
    <property type="term" value="F:DNA binding"/>
    <property type="evidence" value="ECO:0007669"/>
    <property type="project" value="UniProtKB-KW"/>
</dbReference>
<feature type="domain" description="C3H1-type" evidence="6">
    <location>
        <begin position="81"/>
        <end position="109"/>
    </location>
</feature>
<dbReference type="PROSITE" id="PS50103">
    <property type="entry name" value="ZF_C3H1"/>
    <property type="match status" value="2"/>
</dbReference>
<feature type="zinc finger region" description="C3H1-type" evidence="5">
    <location>
        <begin position="81"/>
        <end position="109"/>
    </location>
</feature>
<keyword evidence="4" id="KW-0238">DNA-binding</keyword>
<evidence type="ECO:0000256" key="1">
    <source>
        <dbReference type="ARBA" id="ARBA00022723"/>
    </source>
</evidence>
<feature type="domain" description="C3H1-type" evidence="6">
    <location>
        <begin position="35"/>
        <end position="63"/>
    </location>
</feature>
<gene>
    <name evidence="7" type="ORF">F3Y22_tig00110372pilonHSYRG00126</name>
</gene>
<dbReference type="Gene3D" id="4.10.1000.10">
    <property type="entry name" value="Zinc finger, CCCH-type"/>
    <property type="match status" value="1"/>
</dbReference>
<dbReference type="PANTHER" id="PTHR12506">
    <property type="entry name" value="PROTEIN PHOSPHATASE RELATED"/>
    <property type="match status" value="1"/>
</dbReference>
<dbReference type="Proteomes" id="UP000436088">
    <property type="component" value="Unassembled WGS sequence"/>
</dbReference>
<evidence type="ECO:0000256" key="5">
    <source>
        <dbReference type="PROSITE-ProRule" id="PRU00723"/>
    </source>
</evidence>
<keyword evidence="3 5" id="KW-0862">Zinc</keyword>
<dbReference type="EMBL" id="VEPZ02000958">
    <property type="protein sequence ID" value="KAE8707851.1"/>
    <property type="molecule type" value="Genomic_DNA"/>
</dbReference>
<keyword evidence="8" id="KW-1185">Reference proteome</keyword>
<reference evidence="7" key="1">
    <citation type="submission" date="2019-09" db="EMBL/GenBank/DDBJ databases">
        <title>Draft genome information of white flower Hibiscus syriacus.</title>
        <authorList>
            <person name="Kim Y.-M."/>
        </authorList>
    </citation>
    <scope>NUCLEOTIDE SEQUENCE [LARGE SCALE GENOMIC DNA]</scope>
    <source>
        <strain evidence="7">YM2019G1</strain>
    </source>
</reference>
<dbReference type="InterPro" id="IPR000571">
    <property type="entry name" value="Znf_CCCH"/>
</dbReference>
<evidence type="ECO:0000256" key="2">
    <source>
        <dbReference type="ARBA" id="ARBA00022771"/>
    </source>
</evidence>